<protein>
    <submittedName>
        <fullName evidence="2">4241_t:CDS:1</fullName>
    </submittedName>
</protein>
<evidence type="ECO:0000259" key="1">
    <source>
        <dbReference type="Pfam" id="PF00564"/>
    </source>
</evidence>
<comment type="caution">
    <text evidence="2">The sequence shown here is derived from an EMBL/GenBank/DDBJ whole genome shotgun (WGS) entry which is preliminary data.</text>
</comment>
<gene>
    <name evidence="2" type="ORF">FMOSSE_LOCUS10753</name>
</gene>
<dbReference type="Proteomes" id="UP000789375">
    <property type="component" value="Unassembled WGS sequence"/>
</dbReference>
<dbReference type="Gene3D" id="3.10.20.90">
    <property type="entry name" value="Phosphatidylinositol 3-kinase Catalytic Subunit, Chain A, domain 1"/>
    <property type="match status" value="1"/>
</dbReference>
<sequence>MNRLKGHNHNHNGGQQLWIKIDLREIVFLPSRDTIRGYQCKQIELLLKYTIKNISINFNESQKLNEVRIPIEQVVGFKVIQDKYIEIEFRKDFHRTYFVHDLNQNTTCLTRKDPTGCMDGVTKIIFTPCEKVHSMTIFMFEVGVKWMRGPTVVKDKDKTNETNETDETKKVDKDLITIIPPSNNTPEYNISCYFLNLKRVISLQMEESFSGLLKLINKKMGLEITSIKYKNIDGNIITVKDEDDWDAAKLNFKWQDFSNYDIYVD</sequence>
<dbReference type="SUPFAM" id="SSF54277">
    <property type="entry name" value="CAD &amp; PB1 domains"/>
    <property type="match status" value="1"/>
</dbReference>
<keyword evidence="3" id="KW-1185">Reference proteome</keyword>
<reference evidence="2" key="1">
    <citation type="submission" date="2021-06" db="EMBL/GenBank/DDBJ databases">
        <authorList>
            <person name="Kallberg Y."/>
            <person name="Tangrot J."/>
            <person name="Rosling A."/>
        </authorList>
    </citation>
    <scope>NUCLEOTIDE SEQUENCE</scope>
    <source>
        <strain evidence="2">87-6 pot B 2015</strain>
    </source>
</reference>
<dbReference type="Pfam" id="PF00564">
    <property type="entry name" value="PB1"/>
    <property type="match status" value="1"/>
</dbReference>
<organism evidence="2 3">
    <name type="scientific">Funneliformis mosseae</name>
    <name type="common">Endomycorrhizal fungus</name>
    <name type="synonym">Glomus mosseae</name>
    <dbReference type="NCBI Taxonomy" id="27381"/>
    <lineage>
        <taxon>Eukaryota</taxon>
        <taxon>Fungi</taxon>
        <taxon>Fungi incertae sedis</taxon>
        <taxon>Mucoromycota</taxon>
        <taxon>Glomeromycotina</taxon>
        <taxon>Glomeromycetes</taxon>
        <taxon>Glomerales</taxon>
        <taxon>Glomeraceae</taxon>
        <taxon>Funneliformis</taxon>
    </lineage>
</organism>
<accession>A0A9N9DES3</accession>
<evidence type="ECO:0000313" key="3">
    <source>
        <dbReference type="Proteomes" id="UP000789375"/>
    </source>
</evidence>
<dbReference type="AlphaFoldDB" id="A0A9N9DES3"/>
<evidence type="ECO:0000313" key="2">
    <source>
        <dbReference type="EMBL" id="CAG8636287.1"/>
    </source>
</evidence>
<feature type="domain" description="PB1" evidence="1">
    <location>
        <begin position="191"/>
        <end position="247"/>
    </location>
</feature>
<dbReference type="InterPro" id="IPR000270">
    <property type="entry name" value="PB1_dom"/>
</dbReference>
<proteinExistence type="predicted"/>
<name>A0A9N9DES3_FUNMO</name>
<dbReference type="EMBL" id="CAJVPP010003745">
    <property type="protein sequence ID" value="CAG8636287.1"/>
    <property type="molecule type" value="Genomic_DNA"/>
</dbReference>